<dbReference type="Gene3D" id="2.130.10.10">
    <property type="entry name" value="YVTN repeat-like/Quinoprotein amine dehydrogenase"/>
    <property type="match status" value="1"/>
</dbReference>
<keyword evidence="3" id="KW-1185">Reference proteome</keyword>
<reference evidence="2 3" key="1">
    <citation type="submission" date="2024-06" db="EMBL/GenBank/DDBJ databases">
        <title>The Natural Products Discovery Center: Release of the First 8490 Sequenced Strains for Exploring Actinobacteria Biosynthetic Diversity.</title>
        <authorList>
            <person name="Kalkreuter E."/>
            <person name="Kautsar S.A."/>
            <person name="Yang D."/>
            <person name="Bader C.D."/>
            <person name="Teijaro C.N."/>
            <person name="Fluegel L."/>
            <person name="Davis C.M."/>
            <person name="Simpson J.R."/>
            <person name="Lauterbach L."/>
            <person name="Steele A.D."/>
            <person name="Gui C."/>
            <person name="Meng S."/>
            <person name="Li G."/>
            <person name="Viehrig K."/>
            <person name="Ye F."/>
            <person name="Su P."/>
            <person name="Kiefer A.F."/>
            <person name="Nichols A."/>
            <person name="Cepeda A.J."/>
            <person name="Yan W."/>
            <person name="Fan B."/>
            <person name="Jiang Y."/>
            <person name="Adhikari A."/>
            <person name="Zheng C.-J."/>
            <person name="Schuster L."/>
            <person name="Cowan T.M."/>
            <person name="Smanski M.J."/>
            <person name="Chevrette M.G."/>
            <person name="De Carvalho L.P.S."/>
            <person name="Shen B."/>
        </authorList>
    </citation>
    <scope>NUCLEOTIDE SEQUENCE [LARGE SCALE GENOMIC DNA]</scope>
    <source>
        <strain evidence="2 3">NPDC048946</strain>
    </source>
</reference>
<dbReference type="RefSeq" id="WP_358353275.1">
    <property type="nucleotide sequence ID" value="NZ_JBEZFP010000028.1"/>
</dbReference>
<dbReference type="EMBL" id="JBEZFP010000028">
    <property type="protein sequence ID" value="MEU8134538.1"/>
    <property type="molecule type" value="Genomic_DNA"/>
</dbReference>
<sequence length="447" mass="46053">MKVNAGKVAAGGIAAAMLAVLGVVAVQAEEVSSCWQDFDTLTDNEVFPDAFTVRLVDTYDDEALRAANADPGFDAAAAFKGDAAFGGPVWTIAAPGPNPTFTDQLGLLAARGGADPGDLAMYEGRNGKRHWMRSAVEPADFFMKNLRALTFVPQSDGSTRVMGADARSGYLQWCAEVPLAPTGDRPDQDTGWATGTTGNGRTVMMVGQAKGAKAGTSAIATQDVVTGKVTRRWTVEGTWTDVASDGKLVYVAAPGAVAAFKPGAATPVWRAEVPAGGEAAFRSVADGQVLVATRPAGGGPGAVTAFDATGRRVWSVGGSDPQDAIVSGGVLALHETRGAAAGVAAYRIADGTPLWFSAVPDLKTLADGGTDGTLLYLPGVGGPRVLRLADGTTQPTTLTAPVDRILVSGQRIVVQRTVSPELGWTIAYLTPKAQADSGTPAEDPRQR</sequence>
<dbReference type="Proteomes" id="UP001551482">
    <property type="component" value="Unassembled WGS sequence"/>
</dbReference>
<evidence type="ECO:0000313" key="2">
    <source>
        <dbReference type="EMBL" id="MEU8134538.1"/>
    </source>
</evidence>
<gene>
    <name evidence="2" type="ORF">AB0C36_13610</name>
</gene>
<dbReference type="InterPro" id="IPR015943">
    <property type="entry name" value="WD40/YVTN_repeat-like_dom_sf"/>
</dbReference>
<protein>
    <submittedName>
        <fullName evidence="2">Uncharacterized protein</fullName>
    </submittedName>
</protein>
<evidence type="ECO:0000256" key="1">
    <source>
        <dbReference type="SAM" id="SignalP"/>
    </source>
</evidence>
<evidence type="ECO:0000313" key="3">
    <source>
        <dbReference type="Proteomes" id="UP001551482"/>
    </source>
</evidence>
<accession>A0ABV3DFJ9</accession>
<dbReference type="SUPFAM" id="SSF50998">
    <property type="entry name" value="Quinoprotein alcohol dehydrogenase-like"/>
    <property type="match status" value="1"/>
</dbReference>
<proteinExistence type="predicted"/>
<comment type="caution">
    <text evidence="2">The sequence shown here is derived from an EMBL/GenBank/DDBJ whole genome shotgun (WGS) entry which is preliminary data.</text>
</comment>
<dbReference type="InterPro" id="IPR011047">
    <property type="entry name" value="Quinoprotein_ADH-like_sf"/>
</dbReference>
<keyword evidence="1" id="KW-0732">Signal</keyword>
<feature type="signal peptide" evidence="1">
    <location>
        <begin position="1"/>
        <end position="28"/>
    </location>
</feature>
<organism evidence="2 3">
    <name type="scientific">Streptodolium elevatio</name>
    <dbReference type="NCBI Taxonomy" id="3157996"/>
    <lineage>
        <taxon>Bacteria</taxon>
        <taxon>Bacillati</taxon>
        <taxon>Actinomycetota</taxon>
        <taxon>Actinomycetes</taxon>
        <taxon>Kitasatosporales</taxon>
        <taxon>Streptomycetaceae</taxon>
        <taxon>Streptodolium</taxon>
    </lineage>
</organism>
<name>A0ABV3DFJ9_9ACTN</name>
<feature type="chain" id="PRO_5045295974" evidence="1">
    <location>
        <begin position="29"/>
        <end position="447"/>
    </location>
</feature>